<dbReference type="EMBL" id="MGBR01000001">
    <property type="protein sequence ID" value="OGK74187.1"/>
    <property type="molecule type" value="Genomic_DNA"/>
</dbReference>
<accession>A0A1F7L252</accession>
<dbReference type="Proteomes" id="UP000177050">
    <property type="component" value="Unassembled WGS sequence"/>
</dbReference>
<keyword evidence="1" id="KW-0472">Membrane</keyword>
<keyword evidence="1" id="KW-0812">Transmembrane</keyword>
<evidence type="ECO:0000313" key="3">
    <source>
        <dbReference type="EMBL" id="OGK74187.1"/>
    </source>
</evidence>
<evidence type="ECO:0000313" key="4">
    <source>
        <dbReference type="Proteomes" id="UP000177050"/>
    </source>
</evidence>
<proteinExistence type="predicted"/>
<organism evidence="3 4">
    <name type="scientific">Candidatus Roizmanbacteria bacterium RIFOXYD1_FULL_38_12</name>
    <dbReference type="NCBI Taxonomy" id="1802093"/>
    <lineage>
        <taxon>Bacteria</taxon>
        <taxon>Candidatus Roizmaniibacteriota</taxon>
    </lineage>
</organism>
<reference evidence="3 4" key="1">
    <citation type="journal article" date="2016" name="Nat. Commun.">
        <title>Thousands of microbial genomes shed light on interconnected biogeochemical processes in an aquifer system.</title>
        <authorList>
            <person name="Anantharaman K."/>
            <person name="Brown C.T."/>
            <person name="Hug L.A."/>
            <person name="Sharon I."/>
            <person name="Castelle C.J."/>
            <person name="Probst A.J."/>
            <person name="Thomas B.C."/>
            <person name="Singh A."/>
            <person name="Wilkins M.J."/>
            <person name="Karaoz U."/>
            <person name="Brodie E.L."/>
            <person name="Williams K.H."/>
            <person name="Hubbard S.S."/>
            <person name="Banfield J.F."/>
        </authorList>
    </citation>
    <scope>NUCLEOTIDE SEQUENCE [LARGE SCALE GENOMIC DNA]</scope>
</reference>
<evidence type="ECO:0000256" key="1">
    <source>
        <dbReference type="SAM" id="Phobius"/>
    </source>
</evidence>
<feature type="transmembrane region" description="Helical" evidence="1">
    <location>
        <begin position="127"/>
        <end position="144"/>
    </location>
</feature>
<name>A0A1F7L252_9BACT</name>
<sequence length="303" mass="36096">MILIHTNTYFLKDRVAFTLLELSQFAVVAFIFCSSYLFYQKSNTVTLTEFWEYLKKRTYRLLMPYYVFLVGHFFLLLLNQPKKVTYTYLFQNLALTGGIEFNWLVLLFVQLTILMPWFGYLHKNHKTVLYIYTIVAIAFSFIFLKYTPLSYFRLIMWLPWSLVMIYTLFVDRIGQNKGMFLGITVLFFVSFMVSRQYLENSLHHTLRMYGNKYPPNIYHLAYSLFCVNILYVLSKSNIFSVIGSIVHFFSKYSYTIYFIHILVIYVLRAFIKVQFDWIGFFILTIGVTSTLQLGYNRLTSSQH</sequence>
<keyword evidence="1" id="KW-1133">Transmembrane helix</keyword>
<feature type="transmembrane region" description="Helical" evidence="1">
    <location>
        <begin position="277"/>
        <end position="295"/>
    </location>
</feature>
<feature type="transmembrane region" description="Helical" evidence="1">
    <location>
        <begin position="15"/>
        <end position="39"/>
    </location>
</feature>
<feature type="transmembrane region" description="Helical" evidence="1">
    <location>
        <begin position="150"/>
        <end position="169"/>
    </location>
</feature>
<protein>
    <recommendedName>
        <fullName evidence="2">Acyltransferase 3 domain-containing protein</fullName>
    </recommendedName>
</protein>
<gene>
    <name evidence="3" type="ORF">A3K52_05475</name>
</gene>
<feature type="domain" description="Acyltransferase 3" evidence="2">
    <location>
        <begin position="1"/>
        <end position="287"/>
    </location>
</feature>
<feature type="transmembrane region" description="Helical" evidence="1">
    <location>
        <begin position="101"/>
        <end position="120"/>
    </location>
</feature>
<dbReference type="AlphaFoldDB" id="A0A1F7L252"/>
<evidence type="ECO:0000259" key="2">
    <source>
        <dbReference type="Pfam" id="PF01757"/>
    </source>
</evidence>
<dbReference type="GO" id="GO:0016747">
    <property type="term" value="F:acyltransferase activity, transferring groups other than amino-acyl groups"/>
    <property type="evidence" value="ECO:0007669"/>
    <property type="project" value="InterPro"/>
</dbReference>
<dbReference type="InterPro" id="IPR002656">
    <property type="entry name" value="Acyl_transf_3_dom"/>
</dbReference>
<feature type="transmembrane region" description="Helical" evidence="1">
    <location>
        <begin position="59"/>
        <end position="81"/>
    </location>
</feature>
<comment type="caution">
    <text evidence="3">The sequence shown here is derived from an EMBL/GenBank/DDBJ whole genome shotgun (WGS) entry which is preliminary data.</text>
</comment>
<feature type="transmembrane region" description="Helical" evidence="1">
    <location>
        <begin position="178"/>
        <end position="197"/>
    </location>
</feature>
<feature type="transmembrane region" description="Helical" evidence="1">
    <location>
        <begin position="217"/>
        <end position="233"/>
    </location>
</feature>
<dbReference type="Pfam" id="PF01757">
    <property type="entry name" value="Acyl_transf_3"/>
    <property type="match status" value="1"/>
</dbReference>